<dbReference type="AlphaFoldDB" id="A0A8J5WC63"/>
<protein>
    <submittedName>
        <fullName evidence="2">Uncharacterized protein</fullName>
    </submittedName>
</protein>
<dbReference type="EMBL" id="JAAALK010000082">
    <property type="protein sequence ID" value="KAG8085533.1"/>
    <property type="molecule type" value="Genomic_DNA"/>
</dbReference>
<sequence>MRGREGPARIRRARGAATAIGALVTTVAPRGDERQVPAAGFTLAGPPFSPSPSSFPRSHLAGSPPPHTSLSLQLSSFVGARKPLLLAQAPIR</sequence>
<dbReference type="Proteomes" id="UP000729402">
    <property type="component" value="Unassembled WGS sequence"/>
</dbReference>
<evidence type="ECO:0000313" key="2">
    <source>
        <dbReference type="EMBL" id="KAG8085533.1"/>
    </source>
</evidence>
<reference evidence="2" key="2">
    <citation type="submission" date="2021-02" db="EMBL/GenBank/DDBJ databases">
        <authorList>
            <person name="Kimball J.A."/>
            <person name="Haas M.W."/>
            <person name="Macchietto M."/>
            <person name="Kono T."/>
            <person name="Duquette J."/>
            <person name="Shao M."/>
        </authorList>
    </citation>
    <scope>NUCLEOTIDE SEQUENCE</scope>
    <source>
        <tissue evidence="2">Fresh leaf tissue</tissue>
    </source>
</reference>
<evidence type="ECO:0000256" key="1">
    <source>
        <dbReference type="SAM" id="MobiDB-lite"/>
    </source>
</evidence>
<organism evidence="2 3">
    <name type="scientific">Zizania palustris</name>
    <name type="common">Northern wild rice</name>
    <dbReference type="NCBI Taxonomy" id="103762"/>
    <lineage>
        <taxon>Eukaryota</taxon>
        <taxon>Viridiplantae</taxon>
        <taxon>Streptophyta</taxon>
        <taxon>Embryophyta</taxon>
        <taxon>Tracheophyta</taxon>
        <taxon>Spermatophyta</taxon>
        <taxon>Magnoliopsida</taxon>
        <taxon>Liliopsida</taxon>
        <taxon>Poales</taxon>
        <taxon>Poaceae</taxon>
        <taxon>BOP clade</taxon>
        <taxon>Oryzoideae</taxon>
        <taxon>Oryzeae</taxon>
        <taxon>Zizaniinae</taxon>
        <taxon>Zizania</taxon>
    </lineage>
</organism>
<accession>A0A8J5WC63</accession>
<proteinExistence type="predicted"/>
<name>A0A8J5WC63_ZIZPA</name>
<comment type="caution">
    <text evidence="2">The sequence shown here is derived from an EMBL/GenBank/DDBJ whole genome shotgun (WGS) entry which is preliminary data.</text>
</comment>
<keyword evidence="3" id="KW-1185">Reference proteome</keyword>
<gene>
    <name evidence="2" type="ORF">GUJ93_ZPchr0010g10795</name>
</gene>
<feature type="region of interest" description="Disordered" evidence="1">
    <location>
        <begin position="38"/>
        <end position="68"/>
    </location>
</feature>
<reference evidence="2" key="1">
    <citation type="journal article" date="2021" name="bioRxiv">
        <title>Whole Genome Assembly and Annotation of Northern Wild Rice, Zizania palustris L., Supports a Whole Genome Duplication in the Zizania Genus.</title>
        <authorList>
            <person name="Haas M."/>
            <person name="Kono T."/>
            <person name="Macchietto M."/>
            <person name="Millas R."/>
            <person name="McGilp L."/>
            <person name="Shao M."/>
            <person name="Duquette J."/>
            <person name="Hirsch C.N."/>
            <person name="Kimball J."/>
        </authorList>
    </citation>
    <scope>NUCLEOTIDE SEQUENCE</scope>
    <source>
        <tissue evidence="2">Fresh leaf tissue</tissue>
    </source>
</reference>
<evidence type="ECO:0000313" key="3">
    <source>
        <dbReference type="Proteomes" id="UP000729402"/>
    </source>
</evidence>